<dbReference type="GO" id="GO:0005886">
    <property type="term" value="C:plasma membrane"/>
    <property type="evidence" value="ECO:0007669"/>
    <property type="project" value="TreeGrafter"/>
</dbReference>
<proteinExistence type="inferred from homology"/>
<evidence type="ECO:0000259" key="11">
    <source>
        <dbReference type="PROSITE" id="PS51371"/>
    </source>
</evidence>
<evidence type="ECO:0000256" key="10">
    <source>
        <dbReference type="SAM" id="Phobius"/>
    </source>
</evidence>
<evidence type="ECO:0000313" key="14">
    <source>
        <dbReference type="Proteomes" id="UP000439550"/>
    </source>
</evidence>
<dbReference type="GO" id="GO:0050660">
    <property type="term" value="F:flavin adenine dinucleotide binding"/>
    <property type="evidence" value="ECO:0007669"/>
    <property type="project" value="InterPro"/>
</dbReference>
<dbReference type="CDD" id="cd04590">
    <property type="entry name" value="CBS_pair_CorC_HlyC_assoc"/>
    <property type="match status" value="1"/>
</dbReference>
<dbReference type="SMART" id="SM01091">
    <property type="entry name" value="CorC_HlyC"/>
    <property type="match status" value="1"/>
</dbReference>
<evidence type="ECO:0000256" key="1">
    <source>
        <dbReference type="ARBA" id="ARBA00004141"/>
    </source>
</evidence>
<dbReference type="PROSITE" id="PS51846">
    <property type="entry name" value="CNNM"/>
    <property type="match status" value="1"/>
</dbReference>
<reference evidence="13 14" key="1">
    <citation type="submission" date="2019-10" db="EMBL/GenBank/DDBJ databases">
        <authorList>
            <person name="Dong K."/>
        </authorList>
    </citation>
    <scope>NUCLEOTIDE SEQUENCE [LARGE SCALE GENOMIC DNA]</scope>
    <source>
        <strain evidence="13 14">DSM 28960</strain>
    </source>
</reference>
<feature type="transmembrane region" description="Helical" evidence="10">
    <location>
        <begin position="107"/>
        <end position="127"/>
    </location>
</feature>
<dbReference type="InterPro" id="IPR000644">
    <property type="entry name" value="CBS_dom"/>
</dbReference>
<keyword evidence="4" id="KW-0677">Repeat</keyword>
<dbReference type="InterPro" id="IPR005170">
    <property type="entry name" value="Transptr-assoc_dom"/>
</dbReference>
<feature type="transmembrane region" description="Helical" evidence="10">
    <location>
        <begin position="147"/>
        <end position="169"/>
    </location>
</feature>
<comment type="subcellular location">
    <subcellularLocation>
        <location evidence="1">Membrane</location>
        <topology evidence="1">Multi-pass membrane protein</topology>
    </subcellularLocation>
</comment>
<gene>
    <name evidence="13" type="ORF">GHI93_01055</name>
</gene>
<evidence type="ECO:0000256" key="7">
    <source>
        <dbReference type="ARBA" id="ARBA00023136"/>
    </source>
</evidence>
<dbReference type="InterPro" id="IPR036318">
    <property type="entry name" value="FAD-bd_PCMH-like_sf"/>
</dbReference>
<dbReference type="Pfam" id="PF00571">
    <property type="entry name" value="CBS"/>
    <property type="match status" value="2"/>
</dbReference>
<dbReference type="AlphaFoldDB" id="A0A7X1Z6N3"/>
<dbReference type="InterPro" id="IPR016169">
    <property type="entry name" value="FAD-bd_PCMH_sub2"/>
</dbReference>
<keyword evidence="7 9" id="KW-0472">Membrane</keyword>
<keyword evidence="5 9" id="KW-1133">Transmembrane helix</keyword>
<dbReference type="RefSeq" id="WP_153494801.1">
    <property type="nucleotide sequence ID" value="NZ_CAXYUY010000022.1"/>
</dbReference>
<keyword evidence="14" id="KW-1185">Reference proteome</keyword>
<accession>A0A7X1Z6N3</accession>
<dbReference type="OrthoDB" id="9798188at2"/>
<dbReference type="EMBL" id="WITJ01000002">
    <property type="protein sequence ID" value="MQW38538.1"/>
    <property type="molecule type" value="Genomic_DNA"/>
</dbReference>
<sequence>MPNPDPESFEILLQIVLLIFLTALNAFFSASEMALVSLNHSRVEQRASEGDAQYLNLLKVIDDPTRFLSTIQVGITFLNIFAGASLADSLTAALQPMIGTTPAAYSIAKFAILLILTFFTIVFGELLPKRIAQTLKEQVALKFVRPLQAVGIILRPFIWLLTISINGLVKILPVKFDASDENMTRDDFEYLVSTDETALDAEERGMLAGIFSLDGLLAREIMVPRTDAFMIDINDDSKENIEKILNEAYSRVPVYEDDKDHVLGVLHTKKLLKYGFSNGFDDINIKEMLQEALFVPETIKVDDLILELRRTHNQMAILLDEYGGVVGIVTLEDMLEEIVGEIEDESDIAEKEVYQLNERMYIVQGKMTINDFNEEFSTHLENADVDTIAGYFVSTTGSIPNRGEKQSLRIDNFDDHFTLISLETNGKRIVKLRVEFDEPTETKPEE</sequence>
<evidence type="ECO:0000256" key="6">
    <source>
        <dbReference type="ARBA" id="ARBA00023122"/>
    </source>
</evidence>
<evidence type="ECO:0000256" key="8">
    <source>
        <dbReference type="PROSITE-ProRule" id="PRU00703"/>
    </source>
</evidence>
<name>A0A7X1Z6N3_9LACT</name>
<keyword evidence="6 8" id="KW-0129">CBS domain</keyword>
<feature type="domain" description="CBS" evidence="11">
    <location>
        <begin position="222"/>
        <end position="283"/>
    </location>
</feature>
<dbReference type="PANTHER" id="PTHR22777">
    <property type="entry name" value="HEMOLYSIN-RELATED"/>
    <property type="match status" value="1"/>
</dbReference>
<evidence type="ECO:0000256" key="9">
    <source>
        <dbReference type="PROSITE-ProRule" id="PRU01193"/>
    </source>
</evidence>
<comment type="caution">
    <text evidence="13">The sequence shown here is derived from an EMBL/GenBank/DDBJ whole genome shotgun (WGS) entry which is preliminary data.</text>
</comment>
<evidence type="ECO:0000256" key="2">
    <source>
        <dbReference type="ARBA" id="ARBA00006337"/>
    </source>
</evidence>
<evidence type="ECO:0000259" key="12">
    <source>
        <dbReference type="PROSITE" id="PS51846"/>
    </source>
</evidence>
<feature type="transmembrane region" description="Helical" evidence="10">
    <location>
        <begin position="12"/>
        <end position="36"/>
    </location>
</feature>
<comment type="similarity">
    <text evidence="2">Belongs to the UPF0053 family.</text>
</comment>
<dbReference type="FunFam" id="3.10.580.10:FF:000002">
    <property type="entry name" value="Magnesium/cobalt efflux protein CorC"/>
    <property type="match status" value="1"/>
</dbReference>
<dbReference type="PROSITE" id="PS51371">
    <property type="entry name" value="CBS"/>
    <property type="match status" value="2"/>
</dbReference>
<dbReference type="SUPFAM" id="SSF56176">
    <property type="entry name" value="FAD-binding/transporter-associated domain-like"/>
    <property type="match status" value="1"/>
</dbReference>
<dbReference type="SUPFAM" id="SSF54631">
    <property type="entry name" value="CBS-domain pair"/>
    <property type="match status" value="1"/>
</dbReference>
<dbReference type="Pfam" id="PF01595">
    <property type="entry name" value="CNNM"/>
    <property type="match status" value="1"/>
</dbReference>
<dbReference type="InterPro" id="IPR046342">
    <property type="entry name" value="CBS_dom_sf"/>
</dbReference>
<feature type="domain" description="CNNM transmembrane" evidence="12">
    <location>
        <begin position="7"/>
        <end position="203"/>
    </location>
</feature>
<feature type="domain" description="CBS" evidence="11">
    <location>
        <begin position="288"/>
        <end position="345"/>
    </location>
</feature>
<dbReference type="Gene3D" id="3.10.580.10">
    <property type="entry name" value="CBS-domain"/>
    <property type="match status" value="1"/>
</dbReference>
<dbReference type="Proteomes" id="UP000439550">
    <property type="component" value="Unassembled WGS sequence"/>
</dbReference>
<dbReference type="PANTHER" id="PTHR22777:SF17">
    <property type="entry name" value="UPF0053 PROTEIN SLL0260"/>
    <property type="match status" value="1"/>
</dbReference>
<organism evidence="13 14">
    <name type="scientific">Lactococcus hircilactis</name>
    <dbReference type="NCBI Taxonomy" id="1494462"/>
    <lineage>
        <taxon>Bacteria</taxon>
        <taxon>Bacillati</taxon>
        <taxon>Bacillota</taxon>
        <taxon>Bacilli</taxon>
        <taxon>Lactobacillales</taxon>
        <taxon>Streptococcaceae</taxon>
        <taxon>Lactococcus</taxon>
    </lineage>
</organism>
<evidence type="ECO:0000256" key="3">
    <source>
        <dbReference type="ARBA" id="ARBA00022692"/>
    </source>
</evidence>
<keyword evidence="3 9" id="KW-0812">Transmembrane</keyword>
<dbReference type="InterPro" id="IPR002550">
    <property type="entry name" value="CNNM"/>
</dbReference>
<feature type="transmembrane region" description="Helical" evidence="10">
    <location>
        <begin position="67"/>
        <end position="87"/>
    </location>
</feature>
<dbReference type="Pfam" id="PF03471">
    <property type="entry name" value="CorC_HlyC"/>
    <property type="match status" value="1"/>
</dbReference>
<evidence type="ECO:0000256" key="5">
    <source>
        <dbReference type="ARBA" id="ARBA00022989"/>
    </source>
</evidence>
<dbReference type="Gene3D" id="3.30.465.10">
    <property type="match status" value="1"/>
</dbReference>
<evidence type="ECO:0000313" key="13">
    <source>
        <dbReference type="EMBL" id="MQW38538.1"/>
    </source>
</evidence>
<evidence type="ECO:0000256" key="4">
    <source>
        <dbReference type="ARBA" id="ARBA00022737"/>
    </source>
</evidence>
<dbReference type="InterPro" id="IPR044751">
    <property type="entry name" value="Ion_transp-like_CBS"/>
</dbReference>
<protein>
    <submittedName>
        <fullName evidence="13">DUF21 domain-containing protein</fullName>
    </submittedName>
</protein>